<accession>A0ABS5R6V5</accession>
<protein>
    <submittedName>
        <fullName evidence="8">LapA family protein</fullName>
    </submittedName>
</protein>
<dbReference type="EMBL" id="JAHCQH010000015">
    <property type="protein sequence ID" value="MBS9477401.1"/>
    <property type="molecule type" value="Genomic_DNA"/>
</dbReference>
<feature type="transmembrane region" description="Helical" evidence="6">
    <location>
        <begin position="42"/>
        <end position="62"/>
    </location>
</feature>
<keyword evidence="2 6" id="KW-0812">Transmembrane</keyword>
<evidence type="ECO:0000313" key="9">
    <source>
        <dbReference type="Proteomes" id="UP001166585"/>
    </source>
</evidence>
<evidence type="ECO:0000256" key="2">
    <source>
        <dbReference type="ARBA" id="ARBA00022692"/>
    </source>
</evidence>
<sequence>MVVIVLPLSVGLVMLAVANRQKVGLVVDPFGGNWTVDLPLFLVVFGALILGVVIGGLSVWFNQGRYRRAARRNGREARRATQQAEELRASLATRNAAPTAPRGPGLALASGPATPALTDRRTAA</sequence>
<keyword evidence="4 6" id="KW-0472">Membrane</keyword>
<feature type="region of interest" description="Disordered" evidence="5">
    <location>
        <begin position="90"/>
        <end position="124"/>
    </location>
</feature>
<evidence type="ECO:0000256" key="3">
    <source>
        <dbReference type="ARBA" id="ARBA00022989"/>
    </source>
</evidence>
<evidence type="ECO:0000259" key="7">
    <source>
        <dbReference type="Pfam" id="PF06305"/>
    </source>
</evidence>
<keyword evidence="3 6" id="KW-1133">Transmembrane helix</keyword>
<evidence type="ECO:0000256" key="1">
    <source>
        <dbReference type="ARBA" id="ARBA00022475"/>
    </source>
</evidence>
<evidence type="ECO:0000256" key="6">
    <source>
        <dbReference type="SAM" id="Phobius"/>
    </source>
</evidence>
<evidence type="ECO:0000313" key="8">
    <source>
        <dbReference type="EMBL" id="MBS9477401.1"/>
    </source>
</evidence>
<dbReference type="InterPro" id="IPR010445">
    <property type="entry name" value="LapA_dom"/>
</dbReference>
<dbReference type="Pfam" id="PF06305">
    <property type="entry name" value="LapA_dom"/>
    <property type="match status" value="1"/>
</dbReference>
<proteinExistence type="predicted"/>
<comment type="caution">
    <text evidence="8">The sequence shown here is derived from an EMBL/GenBank/DDBJ whole genome shotgun (WGS) entry which is preliminary data.</text>
</comment>
<name>A0ABS5R6V5_9HYPH</name>
<feature type="domain" description="Lipopolysaccharide assembly protein A" evidence="7">
    <location>
        <begin position="33"/>
        <end position="84"/>
    </location>
</feature>
<organism evidence="8 9">
    <name type="scientific">Ancylobacter radicis</name>
    <dbReference type="NCBI Taxonomy" id="2836179"/>
    <lineage>
        <taxon>Bacteria</taxon>
        <taxon>Pseudomonadati</taxon>
        <taxon>Pseudomonadota</taxon>
        <taxon>Alphaproteobacteria</taxon>
        <taxon>Hyphomicrobiales</taxon>
        <taxon>Xanthobacteraceae</taxon>
        <taxon>Ancylobacter</taxon>
    </lineage>
</organism>
<evidence type="ECO:0000256" key="5">
    <source>
        <dbReference type="SAM" id="MobiDB-lite"/>
    </source>
</evidence>
<dbReference type="Proteomes" id="UP001166585">
    <property type="component" value="Unassembled WGS sequence"/>
</dbReference>
<evidence type="ECO:0000256" key="4">
    <source>
        <dbReference type="ARBA" id="ARBA00023136"/>
    </source>
</evidence>
<gene>
    <name evidence="8" type="ORF">KIP89_09800</name>
</gene>
<keyword evidence="1" id="KW-1003">Cell membrane</keyword>
<keyword evidence="9" id="KW-1185">Reference proteome</keyword>
<reference evidence="8" key="1">
    <citation type="submission" date="2021-05" db="EMBL/GenBank/DDBJ databases">
        <authorList>
            <person name="Sun Q."/>
            <person name="Inoue M."/>
        </authorList>
    </citation>
    <scope>NUCLEOTIDE SEQUENCE</scope>
    <source>
        <strain evidence="8">VKM B-3255</strain>
    </source>
</reference>